<gene>
    <name evidence="2" type="ORF">E0H73_41935</name>
</gene>
<organism evidence="2 3">
    <name type="scientific">Kribbella pittospori</name>
    <dbReference type="NCBI Taxonomy" id="722689"/>
    <lineage>
        <taxon>Bacteria</taxon>
        <taxon>Bacillati</taxon>
        <taxon>Actinomycetota</taxon>
        <taxon>Actinomycetes</taxon>
        <taxon>Propionibacteriales</taxon>
        <taxon>Kribbellaceae</taxon>
        <taxon>Kribbella</taxon>
    </lineage>
</organism>
<dbReference type="InterPro" id="IPR036812">
    <property type="entry name" value="NAD(P)_OxRdtase_dom_sf"/>
</dbReference>
<name>A0A4V2M873_9ACTN</name>
<accession>A0A4V2M873</accession>
<evidence type="ECO:0000259" key="1">
    <source>
        <dbReference type="Pfam" id="PF00248"/>
    </source>
</evidence>
<dbReference type="Pfam" id="PF00248">
    <property type="entry name" value="Aldo_ket_red"/>
    <property type="match status" value="1"/>
</dbReference>
<feature type="domain" description="NADP-dependent oxidoreductase" evidence="1">
    <location>
        <begin position="126"/>
        <end position="164"/>
    </location>
</feature>
<dbReference type="AlphaFoldDB" id="A0A4V2M873"/>
<protein>
    <recommendedName>
        <fullName evidence="1">NADP-dependent oxidoreductase domain-containing protein</fullName>
    </recommendedName>
</protein>
<keyword evidence="3" id="KW-1185">Reference proteome</keyword>
<reference evidence="2 3" key="1">
    <citation type="submission" date="2019-02" db="EMBL/GenBank/DDBJ databases">
        <title>Kribbella capetownensis sp. nov. and Kribbella speibonae sp. nov., isolated from soil.</title>
        <authorList>
            <person name="Curtis S.M."/>
            <person name="Norton I."/>
            <person name="Everest G.J."/>
            <person name="Meyers P.R."/>
        </authorList>
    </citation>
    <scope>NUCLEOTIDE SEQUENCE [LARGE SCALE GENOMIC DNA]</scope>
    <source>
        <strain evidence="2 3">NRRL B-24813</strain>
    </source>
</reference>
<dbReference type="Proteomes" id="UP000291144">
    <property type="component" value="Unassembled WGS sequence"/>
</dbReference>
<comment type="caution">
    <text evidence="2">The sequence shown here is derived from an EMBL/GenBank/DDBJ whole genome shotgun (WGS) entry which is preliminary data.</text>
</comment>
<dbReference type="InterPro" id="IPR023210">
    <property type="entry name" value="NADP_OxRdtase_dom"/>
</dbReference>
<dbReference type="EMBL" id="SJKB01000025">
    <property type="protein sequence ID" value="TCC50392.1"/>
    <property type="molecule type" value="Genomic_DNA"/>
</dbReference>
<evidence type="ECO:0000313" key="3">
    <source>
        <dbReference type="Proteomes" id="UP000291144"/>
    </source>
</evidence>
<evidence type="ECO:0000313" key="2">
    <source>
        <dbReference type="EMBL" id="TCC50392.1"/>
    </source>
</evidence>
<proteinExistence type="predicted"/>
<dbReference type="SUPFAM" id="SSF51430">
    <property type="entry name" value="NAD(P)-linked oxidoreductase"/>
    <property type="match status" value="1"/>
</dbReference>
<sequence>MPVLGGAAKQVCRPMWQTALMRAGGSASAVDVGRDLEVGVELDCDLGSVGLGHVDLVLRTVGLSNVTLDQVRRTHARGPVASVSNLFSYSDQSDTATLDFCTERGIPYLAFGPIGYAANDTPPARTGLTAAQTRLAWLLDRSPVTVAIPGSSNIDHLEANIAAAARSS</sequence>
<dbReference type="Gene3D" id="3.20.20.100">
    <property type="entry name" value="NADP-dependent oxidoreductase domain"/>
    <property type="match status" value="1"/>
</dbReference>